<evidence type="ECO:0008006" key="3">
    <source>
        <dbReference type="Google" id="ProtNLM"/>
    </source>
</evidence>
<protein>
    <recommendedName>
        <fullName evidence="3">F-box domain-containing protein</fullName>
    </recommendedName>
</protein>
<feature type="non-terminal residue" evidence="1">
    <location>
        <position position="67"/>
    </location>
</feature>
<proteinExistence type="predicted"/>
<evidence type="ECO:0000313" key="2">
    <source>
        <dbReference type="Proteomes" id="UP001218188"/>
    </source>
</evidence>
<dbReference type="Proteomes" id="UP001218188">
    <property type="component" value="Unassembled WGS sequence"/>
</dbReference>
<feature type="non-terminal residue" evidence="1">
    <location>
        <position position="1"/>
    </location>
</feature>
<organism evidence="1 2">
    <name type="scientific">Mycena alexandri</name>
    <dbReference type="NCBI Taxonomy" id="1745969"/>
    <lineage>
        <taxon>Eukaryota</taxon>
        <taxon>Fungi</taxon>
        <taxon>Dikarya</taxon>
        <taxon>Basidiomycota</taxon>
        <taxon>Agaricomycotina</taxon>
        <taxon>Agaricomycetes</taxon>
        <taxon>Agaricomycetidae</taxon>
        <taxon>Agaricales</taxon>
        <taxon>Marasmiineae</taxon>
        <taxon>Mycenaceae</taxon>
        <taxon>Mycena</taxon>
    </lineage>
</organism>
<dbReference type="AlphaFoldDB" id="A0AAD6T3G1"/>
<keyword evidence="2" id="KW-1185">Reference proteome</keyword>
<sequence length="67" mass="7797">HDVQAFSDLRVRRYLQEPIGRLPIEILSEIFILLPLARNQRERSSPLLLLRICATWRTVALSTAALW</sequence>
<reference evidence="1" key="1">
    <citation type="submission" date="2023-03" db="EMBL/GenBank/DDBJ databases">
        <title>Massive genome expansion in bonnet fungi (Mycena s.s.) driven by repeated elements and novel gene families across ecological guilds.</title>
        <authorList>
            <consortium name="Lawrence Berkeley National Laboratory"/>
            <person name="Harder C.B."/>
            <person name="Miyauchi S."/>
            <person name="Viragh M."/>
            <person name="Kuo A."/>
            <person name="Thoen E."/>
            <person name="Andreopoulos B."/>
            <person name="Lu D."/>
            <person name="Skrede I."/>
            <person name="Drula E."/>
            <person name="Henrissat B."/>
            <person name="Morin E."/>
            <person name="Kohler A."/>
            <person name="Barry K."/>
            <person name="LaButti K."/>
            <person name="Morin E."/>
            <person name="Salamov A."/>
            <person name="Lipzen A."/>
            <person name="Mereny Z."/>
            <person name="Hegedus B."/>
            <person name="Baldrian P."/>
            <person name="Stursova M."/>
            <person name="Weitz H."/>
            <person name="Taylor A."/>
            <person name="Grigoriev I.V."/>
            <person name="Nagy L.G."/>
            <person name="Martin F."/>
            <person name="Kauserud H."/>
        </authorList>
    </citation>
    <scope>NUCLEOTIDE SEQUENCE</scope>
    <source>
        <strain evidence="1">CBHHK200</strain>
    </source>
</reference>
<dbReference type="EMBL" id="JARJCM010000031">
    <property type="protein sequence ID" value="KAJ7038507.1"/>
    <property type="molecule type" value="Genomic_DNA"/>
</dbReference>
<evidence type="ECO:0000313" key="1">
    <source>
        <dbReference type="EMBL" id="KAJ7038507.1"/>
    </source>
</evidence>
<accession>A0AAD6T3G1</accession>
<gene>
    <name evidence="1" type="ORF">C8F04DRAFT_913625</name>
</gene>
<name>A0AAD6T3G1_9AGAR</name>
<comment type="caution">
    <text evidence="1">The sequence shown here is derived from an EMBL/GenBank/DDBJ whole genome shotgun (WGS) entry which is preliminary data.</text>
</comment>